<dbReference type="PANTHER" id="PTHR33048">
    <property type="entry name" value="PTH11-LIKE INTEGRAL MEMBRANE PROTEIN (AFU_ORTHOLOGUE AFUA_5G11245)"/>
    <property type="match status" value="1"/>
</dbReference>
<proteinExistence type="inferred from homology"/>
<dbReference type="InterPro" id="IPR049326">
    <property type="entry name" value="Rhodopsin_dom_fungi"/>
</dbReference>
<accession>A0A6A5KV64</accession>
<dbReference type="PANTHER" id="PTHR33048:SF143">
    <property type="entry name" value="EXTRACELLULAR MEMBRANE PROTEIN CFEM DOMAIN-CONTAINING PROTEIN-RELATED"/>
    <property type="match status" value="1"/>
</dbReference>
<organism evidence="9 10">
    <name type="scientific">Decorospora gaudefroyi</name>
    <dbReference type="NCBI Taxonomy" id="184978"/>
    <lineage>
        <taxon>Eukaryota</taxon>
        <taxon>Fungi</taxon>
        <taxon>Dikarya</taxon>
        <taxon>Ascomycota</taxon>
        <taxon>Pezizomycotina</taxon>
        <taxon>Dothideomycetes</taxon>
        <taxon>Pleosporomycetidae</taxon>
        <taxon>Pleosporales</taxon>
        <taxon>Pleosporineae</taxon>
        <taxon>Pleosporaceae</taxon>
        <taxon>Decorospora</taxon>
    </lineage>
</organism>
<evidence type="ECO:0000256" key="2">
    <source>
        <dbReference type="ARBA" id="ARBA00022692"/>
    </source>
</evidence>
<keyword evidence="4 7" id="KW-0472">Membrane</keyword>
<dbReference type="Proteomes" id="UP000800040">
    <property type="component" value="Unassembled WGS sequence"/>
</dbReference>
<evidence type="ECO:0000313" key="9">
    <source>
        <dbReference type="EMBL" id="KAF1839259.1"/>
    </source>
</evidence>
<dbReference type="InterPro" id="IPR052337">
    <property type="entry name" value="SAT4-like"/>
</dbReference>
<dbReference type="GO" id="GO:0016020">
    <property type="term" value="C:membrane"/>
    <property type="evidence" value="ECO:0007669"/>
    <property type="project" value="UniProtKB-SubCell"/>
</dbReference>
<dbReference type="Pfam" id="PF20684">
    <property type="entry name" value="Fung_rhodopsin"/>
    <property type="match status" value="1"/>
</dbReference>
<dbReference type="EMBL" id="ML975246">
    <property type="protein sequence ID" value="KAF1839259.1"/>
    <property type="molecule type" value="Genomic_DNA"/>
</dbReference>
<comment type="subcellular location">
    <subcellularLocation>
        <location evidence="1">Membrane</location>
        <topology evidence="1">Multi-pass membrane protein</topology>
    </subcellularLocation>
</comment>
<evidence type="ECO:0000256" key="4">
    <source>
        <dbReference type="ARBA" id="ARBA00023136"/>
    </source>
</evidence>
<feature type="region of interest" description="Disordered" evidence="6">
    <location>
        <begin position="294"/>
        <end position="350"/>
    </location>
</feature>
<evidence type="ECO:0000256" key="6">
    <source>
        <dbReference type="SAM" id="MobiDB-lite"/>
    </source>
</evidence>
<keyword evidence="10" id="KW-1185">Reference proteome</keyword>
<keyword evidence="3 7" id="KW-1133">Transmembrane helix</keyword>
<feature type="transmembrane region" description="Helical" evidence="7">
    <location>
        <begin position="118"/>
        <end position="136"/>
    </location>
</feature>
<protein>
    <recommendedName>
        <fullName evidence="8">Rhodopsin domain-containing protein</fullName>
    </recommendedName>
</protein>
<name>A0A6A5KV64_9PLEO</name>
<sequence>MNACSGRTCTVKQALTALNITAIMCKRPVRDRSQDSIIISGVTGGITTLAFLLRTTDTLLDRRFGWHDVCALAAGICSIALNVLLLLRMASTGLGRDSWTMPFDNIIFVLKMEWIAQIFYWPTTALSKLAFLLMYLRIFPQPRLRIYIYATIALTLCYWVFFEFSIIFYCQPISLVWNGWDGTQEGKCWNINRLLLSAAGVNVFLDTAIVLLPIRELLQLSMTWRRKLEVLGIFTVGLLWPIAGYDKSLNPTWDSACADNWSVLEANASVLCVCIPALRRIVAHRRLGYNDTGVIGSEDAASNDKTEPLPESSETQRSANDDDVPRSFPWEQTTASEQSAGSSKATSRSRDELAIASYIKAAETEHIELHEGPAGEPIRLQRGMNSTSPHVRSPGQVASMDWPSFEDDD</sequence>
<feature type="compositionally biased region" description="Polar residues" evidence="6">
    <location>
        <begin position="330"/>
        <end position="346"/>
    </location>
</feature>
<comment type="similarity">
    <text evidence="5">Belongs to the SAT4 family.</text>
</comment>
<dbReference type="OrthoDB" id="2496787at2759"/>
<feature type="transmembrane region" description="Helical" evidence="7">
    <location>
        <begin position="148"/>
        <end position="174"/>
    </location>
</feature>
<evidence type="ECO:0000256" key="7">
    <source>
        <dbReference type="SAM" id="Phobius"/>
    </source>
</evidence>
<reference evidence="9" key="1">
    <citation type="submission" date="2020-01" db="EMBL/GenBank/DDBJ databases">
        <authorList>
            <consortium name="DOE Joint Genome Institute"/>
            <person name="Haridas S."/>
            <person name="Albert R."/>
            <person name="Binder M."/>
            <person name="Bloem J."/>
            <person name="Labutti K."/>
            <person name="Salamov A."/>
            <person name="Andreopoulos B."/>
            <person name="Baker S.E."/>
            <person name="Barry K."/>
            <person name="Bills G."/>
            <person name="Bluhm B.H."/>
            <person name="Cannon C."/>
            <person name="Castanera R."/>
            <person name="Culley D.E."/>
            <person name="Daum C."/>
            <person name="Ezra D."/>
            <person name="Gonzalez J.B."/>
            <person name="Henrissat B."/>
            <person name="Kuo A."/>
            <person name="Liang C."/>
            <person name="Lipzen A."/>
            <person name="Lutzoni F."/>
            <person name="Magnuson J."/>
            <person name="Mondo S."/>
            <person name="Nolan M."/>
            <person name="Ohm R."/>
            <person name="Pangilinan J."/>
            <person name="Park H.-J."/>
            <person name="Ramirez L."/>
            <person name="Alfaro M."/>
            <person name="Sun H."/>
            <person name="Tritt A."/>
            <person name="Yoshinaga Y."/>
            <person name="Zwiers L.-H."/>
            <person name="Turgeon B.G."/>
            <person name="Goodwin S.B."/>
            <person name="Spatafora J.W."/>
            <person name="Crous P.W."/>
            <person name="Grigoriev I.V."/>
        </authorList>
    </citation>
    <scope>NUCLEOTIDE SEQUENCE</scope>
    <source>
        <strain evidence="9">P77</strain>
    </source>
</reference>
<feature type="transmembrane region" description="Helical" evidence="7">
    <location>
        <begin position="36"/>
        <end position="53"/>
    </location>
</feature>
<dbReference type="AlphaFoldDB" id="A0A6A5KV64"/>
<evidence type="ECO:0000259" key="8">
    <source>
        <dbReference type="Pfam" id="PF20684"/>
    </source>
</evidence>
<feature type="transmembrane region" description="Helical" evidence="7">
    <location>
        <begin position="194"/>
        <end position="214"/>
    </location>
</feature>
<evidence type="ECO:0000313" key="10">
    <source>
        <dbReference type="Proteomes" id="UP000800040"/>
    </source>
</evidence>
<evidence type="ECO:0000256" key="3">
    <source>
        <dbReference type="ARBA" id="ARBA00022989"/>
    </source>
</evidence>
<gene>
    <name evidence="9" type="ORF">BDW02DRAFT_594007</name>
</gene>
<evidence type="ECO:0000256" key="1">
    <source>
        <dbReference type="ARBA" id="ARBA00004141"/>
    </source>
</evidence>
<evidence type="ECO:0000256" key="5">
    <source>
        <dbReference type="ARBA" id="ARBA00038359"/>
    </source>
</evidence>
<feature type="domain" description="Rhodopsin" evidence="8">
    <location>
        <begin position="59"/>
        <end position="283"/>
    </location>
</feature>
<feature type="transmembrane region" description="Helical" evidence="7">
    <location>
        <begin position="65"/>
        <end position="87"/>
    </location>
</feature>
<feature type="region of interest" description="Disordered" evidence="6">
    <location>
        <begin position="366"/>
        <end position="409"/>
    </location>
</feature>
<keyword evidence="2 7" id="KW-0812">Transmembrane</keyword>